<evidence type="ECO:0000259" key="18">
    <source>
        <dbReference type="Pfam" id="PF08029"/>
    </source>
</evidence>
<dbReference type="InterPro" id="IPR013115">
    <property type="entry name" value="HisG_C"/>
</dbReference>
<evidence type="ECO:0000256" key="7">
    <source>
        <dbReference type="ARBA" id="ARBA00020998"/>
    </source>
</evidence>
<dbReference type="InterPro" id="IPR015867">
    <property type="entry name" value="N-reg_PII/ATP_PRibTrfase_C"/>
</dbReference>
<evidence type="ECO:0000256" key="17">
    <source>
        <dbReference type="ARBA" id="ARBA00024861"/>
    </source>
</evidence>
<keyword evidence="12" id="KW-0479">Metal-binding</keyword>
<dbReference type="GO" id="GO:0000287">
    <property type="term" value="F:magnesium ion binding"/>
    <property type="evidence" value="ECO:0007669"/>
    <property type="project" value="InterPro"/>
</dbReference>
<proteinExistence type="inferred from homology"/>
<evidence type="ECO:0000256" key="15">
    <source>
        <dbReference type="ARBA" id="ARBA00022842"/>
    </source>
</evidence>
<evidence type="ECO:0000256" key="6">
    <source>
        <dbReference type="ARBA" id="ARBA00011946"/>
    </source>
</evidence>
<accession>A0A656APT9</accession>
<dbReference type="AlphaFoldDB" id="A0A656APT9"/>
<reference evidence="19 20" key="1">
    <citation type="submission" date="2015-07" db="EMBL/GenBank/DDBJ databases">
        <authorList>
            <consortium name="Pathogen Informatics"/>
        </authorList>
    </citation>
    <scope>NUCLEOTIDE SEQUENCE [LARGE SCALE GENOMIC DNA]</scope>
    <source>
        <strain evidence="19 20">A316</strain>
    </source>
</reference>
<dbReference type="Proteomes" id="UP000041770">
    <property type="component" value="Unassembled WGS sequence"/>
</dbReference>
<keyword evidence="15" id="KW-0460">Magnesium</keyword>
<dbReference type="Gene3D" id="3.30.70.120">
    <property type="match status" value="1"/>
</dbReference>
<evidence type="ECO:0000256" key="4">
    <source>
        <dbReference type="ARBA" id="ARBA00004667"/>
    </source>
</evidence>
<feature type="domain" description="Histidine biosynthesis HisG C-terminal" evidence="18">
    <location>
        <begin position="7"/>
        <end position="80"/>
    </location>
</feature>
<dbReference type="EC" id="2.4.2.17" evidence="6"/>
<evidence type="ECO:0000256" key="16">
    <source>
        <dbReference type="ARBA" id="ARBA00023102"/>
    </source>
</evidence>
<dbReference type="GO" id="GO:0003879">
    <property type="term" value="F:ATP phosphoribosyltransferase activity"/>
    <property type="evidence" value="ECO:0007669"/>
    <property type="project" value="UniProtKB-EC"/>
</dbReference>
<dbReference type="EMBL" id="CWQY01000021">
    <property type="protein sequence ID" value="CSC99255.1"/>
    <property type="molecule type" value="Genomic_DNA"/>
</dbReference>
<dbReference type="FunFam" id="3.30.70.120:FF:000002">
    <property type="entry name" value="ATP phosphoribosyltransferase"/>
    <property type="match status" value="1"/>
</dbReference>
<dbReference type="GO" id="GO:0000105">
    <property type="term" value="P:L-histidine biosynthetic process"/>
    <property type="evidence" value="ECO:0007669"/>
    <property type="project" value="UniProtKB-UniPathway"/>
</dbReference>
<dbReference type="GO" id="GO:0005524">
    <property type="term" value="F:ATP binding"/>
    <property type="evidence" value="ECO:0007669"/>
    <property type="project" value="UniProtKB-KW"/>
</dbReference>
<evidence type="ECO:0000256" key="14">
    <source>
        <dbReference type="ARBA" id="ARBA00022840"/>
    </source>
</evidence>
<dbReference type="PANTHER" id="PTHR21403:SF8">
    <property type="entry name" value="ATP PHOSPHORIBOSYLTRANSFERASE"/>
    <property type="match status" value="1"/>
</dbReference>
<evidence type="ECO:0000313" key="19">
    <source>
        <dbReference type="EMBL" id="CSC99255.1"/>
    </source>
</evidence>
<evidence type="ECO:0000256" key="1">
    <source>
        <dbReference type="ARBA" id="ARBA00000915"/>
    </source>
</evidence>
<comment type="catalytic activity">
    <reaction evidence="1">
        <text>1-(5-phospho-beta-D-ribosyl)-ATP + diphosphate = 5-phospho-alpha-D-ribose 1-diphosphate + ATP</text>
        <dbReference type="Rhea" id="RHEA:18473"/>
        <dbReference type="ChEBI" id="CHEBI:30616"/>
        <dbReference type="ChEBI" id="CHEBI:33019"/>
        <dbReference type="ChEBI" id="CHEBI:58017"/>
        <dbReference type="ChEBI" id="CHEBI:73183"/>
        <dbReference type="EC" id="2.4.2.17"/>
    </reaction>
</comment>
<sequence>MHGVQQAKESKYIMLHAPVEKLAQIKTLLPGAEDPTVLPLSADKSKVAVHMVSSENLFWETMEQLKALGASSILVLPIEKMME</sequence>
<keyword evidence="11 19" id="KW-0808">Transferase</keyword>
<keyword evidence="10 19" id="KW-0328">Glycosyltransferase</keyword>
<evidence type="ECO:0000256" key="8">
    <source>
        <dbReference type="ARBA" id="ARBA00022490"/>
    </source>
</evidence>
<dbReference type="InterPro" id="IPR001348">
    <property type="entry name" value="ATP_PRibTrfase_HisG"/>
</dbReference>
<comment type="subcellular location">
    <subcellularLocation>
        <location evidence="3">Cytoplasm</location>
    </subcellularLocation>
</comment>
<dbReference type="GO" id="GO:0005737">
    <property type="term" value="C:cytoplasm"/>
    <property type="evidence" value="ECO:0007669"/>
    <property type="project" value="UniProtKB-SubCell"/>
</dbReference>
<evidence type="ECO:0000256" key="9">
    <source>
        <dbReference type="ARBA" id="ARBA00022605"/>
    </source>
</evidence>
<dbReference type="Pfam" id="PF08029">
    <property type="entry name" value="HisG_C"/>
    <property type="match status" value="1"/>
</dbReference>
<dbReference type="SUPFAM" id="SSF54913">
    <property type="entry name" value="GlnB-like"/>
    <property type="match status" value="1"/>
</dbReference>
<evidence type="ECO:0000256" key="3">
    <source>
        <dbReference type="ARBA" id="ARBA00004496"/>
    </source>
</evidence>
<comment type="pathway">
    <text evidence="4">Amino-acid biosynthesis; L-histidine biosynthesis; L-histidine from 5-phospho-alpha-D-ribose 1-diphosphate: step 1/9.</text>
</comment>
<keyword evidence="13" id="KW-0547">Nucleotide-binding</keyword>
<comment type="similarity">
    <text evidence="5">Belongs to the ATP phosphoribosyltransferase family. Long subfamily.</text>
</comment>
<evidence type="ECO:0000256" key="5">
    <source>
        <dbReference type="ARBA" id="ARBA00007955"/>
    </source>
</evidence>
<evidence type="ECO:0000256" key="11">
    <source>
        <dbReference type="ARBA" id="ARBA00022679"/>
    </source>
</evidence>
<evidence type="ECO:0000256" key="13">
    <source>
        <dbReference type="ARBA" id="ARBA00022741"/>
    </source>
</evidence>
<name>A0A656APT9_VIBCL</name>
<dbReference type="PANTHER" id="PTHR21403">
    <property type="entry name" value="ATP PHOSPHORIBOSYLTRANSFERASE ATP-PRTASE"/>
    <property type="match status" value="1"/>
</dbReference>
<evidence type="ECO:0000256" key="12">
    <source>
        <dbReference type="ARBA" id="ARBA00022723"/>
    </source>
</evidence>
<keyword evidence="8" id="KW-0963">Cytoplasm</keyword>
<keyword evidence="16" id="KW-0368">Histidine biosynthesis</keyword>
<evidence type="ECO:0000256" key="2">
    <source>
        <dbReference type="ARBA" id="ARBA00001946"/>
    </source>
</evidence>
<dbReference type="NCBIfam" id="TIGR03455">
    <property type="entry name" value="HisG_C-term"/>
    <property type="match status" value="1"/>
</dbReference>
<evidence type="ECO:0000313" key="20">
    <source>
        <dbReference type="Proteomes" id="UP000041770"/>
    </source>
</evidence>
<dbReference type="UniPathway" id="UPA00031">
    <property type="reaction ID" value="UER00006"/>
</dbReference>
<comment type="cofactor">
    <cofactor evidence="2">
        <name>Mg(2+)</name>
        <dbReference type="ChEBI" id="CHEBI:18420"/>
    </cofactor>
</comment>
<protein>
    <recommendedName>
        <fullName evidence="7">ATP phosphoribosyltransferase</fullName>
        <ecNumber evidence="6">2.4.2.17</ecNumber>
    </recommendedName>
</protein>
<dbReference type="InterPro" id="IPR011322">
    <property type="entry name" value="N-reg_PII-like_a/b"/>
</dbReference>
<comment type="function">
    <text evidence="17">Catalyzes the condensation of ATP and 5-phosphoribose 1-diphosphate to form N'-(5'-phosphoribosyl)-ATP (PR-ATP). Has a crucial role in the pathway because the rate of histidine biosynthesis seems to be controlled primarily by regulation of HisG enzymatic activity.</text>
</comment>
<organism evidence="19 20">
    <name type="scientific">Vibrio cholerae</name>
    <dbReference type="NCBI Taxonomy" id="666"/>
    <lineage>
        <taxon>Bacteria</taxon>
        <taxon>Pseudomonadati</taxon>
        <taxon>Pseudomonadota</taxon>
        <taxon>Gammaproteobacteria</taxon>
        <taxon>Vibrionales</taxon>
        <taxon>Vibrionaceae</taxon>
        <taxon>Vibrio</taxon>
    </lineage>
</organism>
<keyword evidence="9" id="KW-0028">Amino-acid biosynthesis</keyword>
<evidence type="ECO:0000256" key="10">
    <source>
        <dbReference type="ARBA" id="ARBA00022676"/>
    </source>
</evidence>
<gene>
    <name evidence="19" type="primary">hisG</name>
    <name evidence="19" type="ORF">ERS013200_02821</name>
</gene>
<keyword evidence="14" id="KW-0067">ATP-binding</keyword>